<evidence type="ECO:0000313" key="4">
    <source>
        <dbReference type="EMBL" id="MBM7556280.1"/>
    </source>
</evidence>
<name>A0A939BMF0_9FIRM</name>
<gene>
    <name evidence="4" type="ORF">JOC47_001116</name>
</gene>
<keyword evidence="2" id="KW-0812">Transmembrane</keyword>
<organism evidence="4 5">
    <name type="scientific">Halanaerobacter jeridensis</name>
    <dbReference type="NCBI Taxonomy" id="706427"/>
    <lineage>
        <taxon>Bacteria</taxon>
        <taxon>Bacillati</taxon>
        <taxon>Bacillota</taxon>
        <taxon>Clostridia</taxon>
        <taxon>Halanaerobiales</taxon>
        <taxon>Halobacteroidaceae</taxon>
        <taxon>Halanaerobacter</taxon>
    </lineage>
</organism>
<dbReference type="PANTHER" id="PTHR10566">
    <property type="entry name" value="CHAPERONE-ACTIVITY OF BC1 COMPLEX CABC1 -RELATED"/>
    <property type="match status" value="1"/>
</dbReference>
<keyword evidence="4" id="KW-0830">Ubiquinone</keyword>
<reference evidence="4" key="1">
    <citation type="submission" date="2021-01" db="EMBL/GenBank/DDBJ databases">
        <title>Genomic Encyclopedia of Type Strains, Phase IV (KMG-IV): sequencing the most valuable type-strain genomes for metagenomic binning, comparative biology and taxonomic classification.</title>
        <authorList>
            <person name="Goeker M."/>
        </authorList>
    </citation>
    <scope>NUCLEOTIDE SEQUENCE</scope>
    <source>
        <strain evidence="4">DSM 23230</strain>
    </source>
</reference>
<dbReference type="CDD" id="cd05121">
    <property type="entry name" value="ABC1_ADCK3-like"/>
    <property type="match status" value="1"/>
</dbReference>
<dbReference type="InterPro" id="IPR011009">
    <property type="entry name" value="Kinase-like_dom_sf"/>
</dbReference>
<evidence type="ECO:0000256" key="1">
    <source>
        <dbReference type="ARBA" id="ARBA00009670"/>
    </source>
</evidence>
<dbReference type="PANTHER" id="PTHR10566:SF113">
    <property type="entry name" value="PROTEIN ACTIVITY OF BC1 COMPLEX KINASE 7, CHLOROPLASTIC"/>
    <property type="match status" value="1"/>
</dbReference>
<comment type="caution">
    <text evidence="4">The sequence shown here is derived from an EMBL/GenBank/DDBJ whole genome shotgun (WGS) entry which is preliminary data.</text>
</comment>
<dbReference type="Gene3D" id="1.10.510.10">
    <property type="entry name" value="Transferase(Phosphotransferase) domain 1"/>
    <property type="match status" value="1"/>
</dbReference>
<dbReference type="RefSeq" id="WP_204701030.1">
    <property type="nucleotide sequence ID" value="NZ_JAFBDQ010000004.1"/>
</dbReference>
<keyword evidence="5" id="KW-1185">Reference proteome</keyword>
<protein>
    <submittedName>
        <fullName evidence="4">Ubiquinone biosynthesis protein</fullName>
    </submittedName>
</protein>
<proteinExistence type="inferred from homology"/>
<feature type="transmembrane region" description="Helical" evidence="2">
    <location>
        <begin position="530"/>
        <end position="551"/>
    </location>
</feature>
<feature type="domain" description="ABC1 atypical kinase-like" evidence="3">
    <location>
        <begin position="99"/>
        <end position="335"/>
    </location>
</feature>
<evidence type="ECO:0000259" key="3">
    <source>
        <dbReference type="Pfam" id="PF03109"/>
    </source>
</evidence>
<evidence type="ECO:0000313" key="5">
    <source>
        <dbReference type="Proteomes" id="UP000774000"/>
    </source>
</evidence>
<dbReference type="Pfam" id="PF03109">
    <property type="entry name" value="ABC1"/>
    <property type="match status" value="1"/>
</dbReference>
<sequence>MLFKGITKKYQHLKRYREIVEILIKHGFGYLINELDLYQFVPLSKRIKTLDSSAPPETSKAKRLRKVLEELGPTFIKLGQLLSTRPDILPQEYILELEKLQDQAPPITYEEVIEQLESELETDYEELFQEFSPAPLASASIGQVHKAILHDGTEVVVKVQRPGIEQKVNSDLDIMTDLAGMLEKRVFDDLFISPVKIMDNFSELIKKELDYRNEARNSVKFKNNFAEEEKVKVADLYWEFITKKILVMEYIDGVSINELSEDIDRHQMAETIFDSFMKQILLDGCFHGDPHPGNIMITHDSKLGLIDFGLIGQISQRDREIAATLFMALLQKEMDLAVDELLNLGIVTEEIDKSALKRDLYKLVDDYYGATLEQVELGPLINRLFNLSFKYKIKLPFNFILLGKSLVTIEGLISKIDPKFDTVAAAKPFMSKLIKAKLNPKRLLKDLFSGGRNIFSTLSEMPDEVQYILKLLKNQDLAINLEHSGLNQFIAKLDIITNRISMAVIVAALIIGSSLIMLSDKGPLFLDYPIIGLTGYLLAVVFGSWLVISILKSGRF</sequence>
<dbReference type="InterPro" id="IPR004147">
    <property type="entry name" value="ABC1_dom"/>
</dbReference>
<evidence type="ECO:0000256" key="2">
    <source>
        <dbReference type="SAM" id="Phobius"/>
    </source>
</evidence>
<keyword evidence="2" id="KW-1133">Transmembrane helix</keyword>
<accession>A0A939BMF0</accession>
<dbReference type="Proteomes" id="UP000774000">
    <property type="component" value="Unassembled WGS sequence"/>
</dbReference>
<dbReference type="AlphaFoldDB" id="A0A939BMF0"/>
<comment type="similarity">
    <text evidence="1">Belongs to the protein kinase superfamily. ADCK protein kinase family.</text>
</comment>
<dbReference type="EMBL" id="JAFBDQ010000004">
    <property type="protein sequence ID" value="MBM7556280.1"/>
    <property type="molecule type" value="Genomic_DNA"/>
</dbReference>
<dbReference type="InterPro" id="IPR050154">
    <property type="entry name" value="UbiB_kinase"/>
</dbReference>
<keyword evidence="2" id="KW-0472">Membrane</keyword>
<feature type="transmembrane region" description="Helical" evidence="2">
    <location>
        <begin position="500"/>
        <end position="518"/>
    </location>
</feature>
<dbReference type="SUPFAM" id="SSF56112">
    <property type="entry name" value="Protein kinase-like (PK-like)"/>
    <property type="match status" value="1"/>
</dbReference>